<feature type="compositionally biased region" description="Polar residues" evidence="5">
    <location>
        <begin position="112"/>
        <end position="126"/>
    </location>
</feature>
<evidence type="ECO:0000313" key="10">
    <source>
        <dbReference type="Proteomes" id="UP000693981"/>
    </source>
</evidence>
<keyword evidence="4" id="KW-0539">Nucleus</keyword>
<dbReference type="GO" id="GO:0006366">
    <property type="term" value="P:transcription by RNA polymerase II"/>
    <property type="evidence" value="ECO:0007669"/>
    <property type="project" value="InterPro"/>
</dbReference>
<evidence type="ECO:0000259" key="7">
    <source>
        <dbReference type="Pfam" id="PF08621"/>
    </source>
</evidence>
<dbReference type="Pfam" id="PF08620">
    <property type="entry name" value="RPAP1_C"/>
    <property type="match status" value="1"/>
</dbReference>
<feature type="domain" description="RPAP1 N-terminal" evidence="7">
    <location>
        <begin position="135"/>
        <end position="176"/>
    </location>
</feature>
<dbReference type="InterPro" id="IPR057989">
    <property type="entry name" value="TPR_RPAP1/MINIYO-like"/>
</dbReference>
<comment type="similarity">
    <text evidence="2">Belongs to the RPAP1 family.</text>
</comment>
<dbReference type="InterPro" id="IPR013930">
    <property type="entry name" value="RPAP1_N"/>
</dbReference>
<evidence type="ECO:0000313" key="9">
    <source>
        <dbReference type="EMBL" id="KAG7394579.1"/>
    </source>
</evidence>
<accession>A0A8T1WS60</accession>
<feature type="compositionally biased region" description="Basic and acidic residues" evidence="5">
    <location>
        <begin position="181"/>
        <end position="198"/>
    </location>
</feature>
<feature type="compositionally biased region" description="Polar residues" evidence="5">
    <location>
        <begin position="43"/>
        <end position="59"/>
    </location>
</feature>
<dbReference type="Pfam" id="PF25766">
    <property type="entry name" value="TPR_RPAP1"/>
    <property type="match status" value="1"/>
</dbReference>
<evidence type="ECO:0000256" key="2">
    <source>
        <dbReference type="ARBA" id="ARBA00009953"/>
    </source>
</evidence>
<dbReference type="Proteomes" id="UP000693981">
    <property type="component" value="Unassembled WGS sequence"/>
</dbReference>
<reference evidence="9" key="1">
    <citation type="submission" date="2021-02" db="EMBL/GenBank/DDBJ databases">
        <authorList>
            <person name="Palmer J.M."/>
        </authorList>
    </citation>
    <scope>NUCLEOTIDE SEQUENCE</scope>
    <source>
        <strain evidence="9">SCRP23</strain>
    </source>
</reference>
<evidence type="ECO:0000256" key="5">
    <source>
        <dbReference type="SAM" id="MobiDB-lite"/>
    </source>
</evidence>
<proteinExistence type="inferred from homology"/>
<feature type="compositionally biased region" description="Basic and acidic residues" evidence="5">
    <location>
        <begin position="222"/>
        <end position="244"/>
    </location>
</feature>
<dbReference type="InterPro" id="IPR013929">
    <property type="entry name" value="RPAP1_C"/>
</dbReference>
<dbReference type="PANTHER" id="PTHR21483:SF18">
    <property type="entry name" value="RNA POLYMERASE II-ASSOCIATED PROTEIN 1"/>
    <property type="match status" value="1"/>
</dbReference>
<name>A0A8T1WS60_9STRA</name>
<dbReference type="PANTHER" id="PTHR21483">
    <property type="entry name" value="RNA POLYMERASE II-ASSOCIATED PROTEIN 1"/>
    <property type="match status" value="1"/>
</dbReference>
<feature type="domain" description="RPAP1/MINIYO-like TPR repeats" evidence="8">
    <location>
        <begin position="1120"/>
        <end position="1230"/>
    </location>
</feature>
<comment type="subcellular location">
    <subcellularLocation>
        <location evidence="1">Nucleus</location>
    </subcellularLocation>
</comment>
<evidence type="ECO:0000259" key="8">
    <source>
        <dbReference type="Pfam" id="PF25766"/>
    </source>
</evidence>
<feature type="domain" description="RPAP1 C-terminal" evidence="6">
    <location>
        <begin position="293"/>
        <end position="356"/>
    </location>
</feature>
<evidence type="ECO:0000259" key="6">
    <source>
        <dbReference type="Pfam" id="PF08620"/>
    </source>
</evidence>
<dbReference type="InterPro" id="IPR039913">
    <property type="entry name" value="RPAP1/Rba50"/>
</dbReference>
<evidence type="ECO:0000256" key="1">
    <source>
        <dbReference type="ARBA" id="ARBA00004123"/>
    </source>
</evidence>
<evidence type="ECO:0000256" key="3">
    <source>
        <dbReference type="ARBA" id="ARBA00023163"/>
    </source>
</evidence>
<evidence type="ECO:0000256" key="4">
    <source>
        <dbReference type="ARBA" id="ARBA00023242"/>
    </source>
</evidence>
<dbReference type="Pfam" id="PF08621">
    <property type="entry name" value="RPAP1_N"/>
    <property type="match status" value="1"/>
</dbReference>
<feature type="region of interest" description="Disordered" evidence="5">
    <location>
        <begin position="25"/>
        <end position="150"/>
    </location>
</feature>
<organism evidence="9 10">
    <name type="scientific">Phytophthora boehmeriae</name>
    <dbReference type="NCBI Taxonomy" id="109152"/>
    <lineage>
        <taxon>Eukaryota</taxon>
        <taxon>Sar</taxon>
        <taxon>Stramenopiles</taxon>
        <taxon>Oomycota</taxon>
        <taxon>Peronosporomycetes</taxon>
        <taxon>Peronosporales</taxon>
        <taxon>Peronosporaceae</taxon>
        <taxon>Phytophthora</taxon>
    </lineage>
</organism>
<comment type="caution">
    <text evidence="9">The sequence shown here is derived from an EMBL/GenBank/DDBJ whole genome shotgun (WGS) entry which is preliminary data.</text>
</comment>
<dbReference type="OrthoDB" id="348201at2759"/>
<protein>
    <submittedName>
        <fullName evidence="9">RNA polymerase II associated protein 1</fullName>
    </submittedName>
</protein>
<keyword evidence="3" id="KW-0804">Transcription</keyword>
<keyword evidence="10" id="KW-1185">Reference proteome</keyword>
<feature type="compositionally biased region" description="Low complexity" evidence="5">
    <location>
        <begin position="199"/>
        <end position="215"/>
    </location>
</feature>
<feature type="region of interest" description="Disordered" evidence="5">
    <location>
        <begin position="168"/>
        <end position="286"/>
    </location>
</feature>
<sequence>MSDKQQGVDVDAELALLLREQEQFLQQKKQPAAKVSRRGSAPAVSSSHKAETASESNDAPQVLGQVVERTVSPQGQKSFNMIQERRPSAGFPAVKRRAPGQSLFGRRRREVQNATQPTVKGQTQYSEPVDQESRDIDAANKARLQEMSPQEILEAQQELLKSLDPQLIEKFKNRRKSPGKITERKSEKKKAPSEEKSVKSVVSEQRKVVVAGEAVVTEEEREEQRRLKEEEGRNLSAIKTEEQLRVQAQQLPPEERAKLDWTQSTQEKKHGQNAAAPSKKLKRPAMEEATLERFDLDGQVLQATDADVPVHSGLFHHGDDPESAGYTLPELLHLARSSVASQRAMALSVVAKILHKRQIQQNALLPVAPRVLPRDLAITLRIVLDDQNYTALSAGVSAMHAFIVPAAAASCLEDIFLPELRHGAVVLPPKVHLHRNGIAVQTQTKSCLSENEEVVYIDTSEADDGSSISDEDLAALDPVQALLNMDLETRLRFILETVQLPDQYATEKMLEILIAVARHSPRAAHEISSNARLMKLLQQQYIENEQVLTFQADNVRPLQFTLRALELVRVLCQGQRSVASALIANGLIQSTKGFLALKETVTDSDDKDAAALFARIQIESLRIWRVLLGYGLDFHCFAYLFPVLLGFVQKAPASSVGLAARTAALFAALESFCCLGALHEAQHYFNQLGFFVDVAKDEAVRELSNLASSSDIGSIVRLSTVLRFLAGASALAIKYNLETGGLQEVFKLVQSREVTQSLTSQVSDSVFKRDLLVAIVGFHQQVISAGLMPDDMDDEEIAQTFAHKVKAPLLVAANSAVALSSTTFSPTTIQACELTIMLGELIAAAEGQINAEFVQDVYHQALMLVEKLSGGGEYWIARLFASVLFHYSVLRSLGIFSDEADATQMSRVLVPIYQALVNATREQEAHSAQIFTRTSVVDKFSWHLRLPQEEQSYVPGNLPLPSFWMLSPLSRIEYSNNGADHSPPTDSSPTRAQSEEMKIIISATCRFVFEFERLAPQLVSISSITELQPEDKLFHLMHVFFAGSDVLFDDHVDAALRKLLPKLVDPILRSPEDSRLLYEGFLRNLKRFEGLETGVEPAPAPFSSSPSFSSDEQQVLTFVEKLMAEYTASSYGNTHFAQCVALLLTRDFPLMVRKFVWKELHDCRQLHTPTPFEVSNTQHFRRCTRGDMTPATDAQLLELMQQAVCKQVVSPTRGAFAYTLAIHHLAVYLFPVNSTLSFARQQFAQTLASAASPTIWGHLLSYDTAKNSSLLTEDHDLPIPERLEILRTQAGFSSDQLLAFETSVSLLGSSNTTE</sequence>
<gene>
    <name evidence="9" type="primary">RPAP1</name>
    <name evidence="9" type="ORF">PHYBOEH_004997</name>
</gene>
<dbReference type="EMBL" id="JAGDFL010000264">
    <property type="protein sequence ID" value="KAG7394579.1"/>
    <property type="molecule type" value="Genomic_DNA"/>
</dbReference>
<feature type="compositionally biased region" description="Basic and acidic residues" evidence="5">
    <location>
        <begin position="131"/>
        <end position="144"/>
    </location>
</feature>
<feature type="compositionally biased region" description="Polar residues" evidence="5">
    <location>
        <begin position="71"/>
        <end position="81"/>
    </location>
</feature>